<dbReference type="FunFam" id="3.30.200.20:FF:000535">
    <property type="entry name" value="Non-specific serine/threonine protein kinase"/>
    <property type="match status" value="1"/>
</dbReference>
<feature type="compositionally biased region" description="Polar residues" evidence="13">
    <location>
        <begin position="535"/>
        <end position="544"/>
    </location>
</feature>
<dbReference type="SMART" id="SM00233">
    <property type="entry name" value="PH"/>
    <property type="match status" value="1"/>
</dbReference>
<comment type="similarity">
    <text evidence="1">Belongs to the protein kinase superfamily. STE Ser/Thr protein kinase family. STE20 subfamily.</text>
</comment>
<dbReference type="GO" id="GO:0106310">
    <property type="term" value="F:protein serine kinase activity"/>
    <property type="evidence" value="ECO:0007669"/>
    <property type="project" value="RHEA"/>
</dbReference>
<evidence type="ECO:0000313" key="18">
    <source>
        <dbReference type="EMBL" id="TKA76852.1"/>
    </source>
</evidence>
<dbReference type="InterPro" id="IPR000719">
    <property type="entry name" value="Prot_kinase_dom"/>
</dbReference>
<evidence type="ECO:0000256" key="7">
    <source>
        <dbReference type="ARBA" id="ARBA00022741"/>
    </source>
</evidence>
<feature type="compositionally biased region" description="Low complexity" evidence="13">
    <location>
        <begin position="965"/>
        <end position="982"/>
    </location>
</feature>
<dbReference type="Pfam" id="PF08726">
    <property type="entry name" value="EFhand_Ca_insen"/>
    <property type="match status" value="1"/>
</dbReference>
<feature type="compositionally biased region" description="Basic and acidic residues" evidence="13">
    <location>
        <begin position="1000"/>
        <end position="1020"/>
    </location>
</feature>
<dbReference type="PANTHER" id="PTHR45832:SF22">
    <property type="entry name" value="SERINE_THREONINE-PROTEIN KINASE SAMKA-RELATED"/>
    <property type="match status" value="1"/>
</dbReference>
<dbReference type="PROSITE" id="PS50108">
    <property type="entry name" value="CRIB"/>
    <property type="match status" value="1"/>
</dbReference>
<dbReference type="CDD" id="cd01093">
    <property type="entry name" value="CRIB_PAK_like"/>
    <property type="match status" value="1"/>
</dbReference>
<dbReference type="InterPro" id="IPR000095">
    <property type="entry name" value="CRIB_dom"/>
</dbReference>
<dbReference type="FunFam" id="1.10.238.10:FF:000223">
    <property type="entry name" value="Related to alpha-actinin"/>
    <property type="match status" value="1"/>
</dbReference>
<evidence type="ECO:0000256" key="2">
    <source>
        <dbReference type="ARBA" id="ARBA00012513"/>
    </source>
</evidence>
<dbReference type="Proteomes" id="UP000308768">
    <property type="component" value="Unassembled WGS sequence"/>
</dbReference>
<dbReference type="SMART" id="SM00220">
    <property type="entry name" value="S_TKc"/>
    <property type="match status" value="1"/>
</dbReference>
<evidence type="ECO:0000313" key="19">
    <source>
        <dbReference type="Proteomes" id="UP000308768"/>
    </source>
</evidence>
<dbReference type="GO" id="GO:0003779">
    <property type="term" value="F:actin binding"/>
    <property type="evidence" value="ECO:0007669"/>
    <property type="project" value="UniProtKB-KW"/>
</dbReference>
<keyword evidence="3" id="KW-0589">Pheromone response</keyword>
<dbReference type="InterPro" id="IPR036872">
    <property type="entry name" value="CH_dom_sf"/>
</dbReference>
<dbReference type="FunFam" id="1.20.58.60:FF:000279">
    <property type="entry name" value="Calponin domain-containing protein"/>
    <property type="match status" value="1"/>
</dbReference>
<dbReference type="SUPFAM" id="SSF47576">
    <property type="entry name" value="Calponin-homology domain, CH-domain"/>
    <property type="match status" value="1"/>
</dbReference>
<dbReference type="GO" id="GO:0005524">
    <property type="term" value="F:ATP binding"/>
    <property type="evidence" value="ECO:0007669"/>
    <property type="project" value="UniProtKB-KW"/>
</dbReference>
<feature type="compositionally biased region" description="Basic and acidic residues" evidence="13">
    <location>
        <begin position="545"/>
        <end position="559"/>
    </location>
</feature>
<dbReference type="PROSITE" id="PS50003">
    <property type="entry name" value="PH_DOMAIN"/>
    <property type="match status" value="1"/>
</dbReference>
<feature type="domain" description="Protein kinase" evidence="15">
    <location>
        <begin position="1046"/>
        <end position="1315"/>
    </location>
</feature>
<dbReference type="FunFam" id="3.90.810.10:FF:000005">
    <property type="entry name" value="Non-specific serine/threonine protein kinase"/>
    <property type="match status" value="1"/>
</dbReference>
<dbReference type="GO" id="GO:0004674">
    <property type="term" value="F:protein serine/threonine kinase activity"/>
    <property type="evidence" value="ECO:0007669"/>
    <property type="project" value="UniProtKB-KW"/>
</dbReference>
<dbReference type="Gene3D" id="3.30.200.20">
    <property type="entry name" value="Phosphorylase Kinase, domain 1"/>
    <property type="match status" value="1"/>
</dbReference>
<protein>
    <recommendedName>
        <fullName evidence="2">non-specific serine/threonine protein kinase</fullName>
        <ecNumber evidence="2">2.7.11.1</ecNumber>
    </recommendedName>
</protein>
<dbReference type="GO" id="GO:0005509">
    <property type="term" value="F:calcium ion binding"/>
    <property type="evidence" value="ECO:0007669"/>
    <property type="project" value="InterPro"/>
</dbReference>
<dbReference type="SUPFAM" id="SSF50729">
    <property type="entry name" value="PH domain-like"/>
    <property type="match status" value="1"/>
</dbReference>
<dbReference type="InterPro" id="IPR011993">
    <property type="entry name" value="PH-like_dom_sf"/>
</dbReference>
<dbReference type="InterPro" id="IPR008271">
    <property type="entry name" value="Ser/Thr_kinase_AS"/>
</dbReference>
<dbReference type="InterPro" id="IPR033923">
    <property type="entry name" value="PAK_BD"/>
</dbReference>
<evidence type="ECO:0000256" key="13">
    <source>
        <dbReference type="SAM" id="MobiDB-lite"/>
    </source>
</evidence>
<dbReference type="InterPro" id="IPR014837">
    <property type="entry name" value="EF-hand_Ca_insen"/>
</dbReference>
<dbReference type="PROSITE" id="PS50222">
    <property type="entry name" value="EF_HAND_2"/>
    <property type="match status" value="1"/>
</dbReference>
<feature type="compositionally biased region" description="Basic and acidic residues" evidence="13">
    <location>
        <begin position="813"/>
        <end position="833"/>
    </location>
</feature>
<feature type="compositionally biased region" description="Polar residues" evidence="13">
    <location>
        <begin position="781"/>
        <end position="801"/>
    </location>
</feature>
<dbReference type="Pfam" id="PF00069">
    <property type="entry name" value="Pkinase"/>
    <property type="match status" value="1"/>
</dbReference>
<dbReference type="InterPro" id="IPR051931">
    <property type="entry name" value="PAK3-like"/>
</dbReference>
<dbReference type="SMART" id="SM00285">
    <property type="entry name" value="PBD"/>
    <property type="match status" value="1"/>
</dbReference>
<proteinExistence type="inferred from homology"/>
<evidence type="ECO:0000259" key="14">
    <source>
        <dbReference type="PROSITE" id="PS50003"/>
    </source>
</evidence>
<evidence type="ECO:0000256" key="4">
    <source>
        <dbReference type="ARBA" id="ARBA00022527"/>
    </source>
</evidence>
<keyword evidence="7" id="KW-0547">Nucleotide-binding</keyword>
<dbReference type="EC" id="2.7.11.1" evidence="2"/>
<keyword evidence="4" id="KW-0723">Serine/threonine-protein kinase</keyword>
<feature type="compositionally biased region" description="Polar residues" evidence="13">
    <location>
        <begin position="917"/>
        <end position="947"/>
    </location>
</feature>
<dbReference type="Gene3D" id="1.20.58.60">
    <property type="match status" value="2"/>
</dbReference>
<evidence type="ECO:0000256" key="6">
    <source>
        <dbReference type="ARBA" id="ARBA00022737"/>
    </source>
</evidence>
<comment type="catalytic activity">
    <reaction evidence="11">
        <text>L-threonyl-[protein] + ATP = O-phospho-L-threonyl-[protein] + ADP + H(+)</text>
        <dbReference type="Rhea" id="RHEA:46608"/>
        <dbReference type="Rhea" id="RHEA-COMP:11060"/>
        <dbReference type="Rhea" id="RHEA-COMP:11605"/>
        <dbReference type="ChEBI" id="CHEBI:15378"/>
        <dbReference type="ChEBI" id="CHEBI:30013"/>
        <dbReference type="ChEBI" id="CHEBI:30616"/>
        <dbReference type="ChEBI" id="CHEBI:61977"/>
        <dbReference type="ChEBI" id="CHEBI:456216"/>
        <dbReference type="EC" id="2.7.11.1"/>
    </reaction>
</comment>
<keyword evidence="19" id="KW-1185">Reference proteome</keyword>
<evidence type="ECO:0000256" key="5">
    <source>
        <dbReference type="ARBA" id="ARBA00022679"/>
    </source>
</evidence>
<dbReference type="CDD" id="cd00051">
    <property type="entry name" value="EFh"/>
    <property type="match status" value="1"/>
</dbReference>
<gene>
    <name evidence="18" type="ORF">B0A49_02939</name>
</gene>
<reference evidence="18 19" key="1">
    <citation type="submission" date="2017-03" db="EMBL/GenBank/DDBJ databases">
        <title>Genomes of endolithic fungi from Antarctica.</title>
        <authorList>
            <person name="Coleine C."/>
            <person name="Masonjones S."/>
            <person name="Stajich J.E."/>
        </authorList>
    </citation>
    <scope>NUCLEOTIDE SEQUENCE [LARGE SCALE GENOMIC DNA]</scope>
    <source>
        <strain evidence="18 19">CCFEE 5187</strain>
    </source>
</reference>
<dbReference type="SUPFAM" id="SSF47473">
    <property type="entry name" value="EF-hand"/>
    <property type="match status" value="1"/>
</dbReference>
<evidence type="ECO:0000259" key="16">
    <source>
        <dbReference type="PROSITE" id="PS50108"/>
    </source>
</evidence>
<dbReference type="PROSITE" id="PS00108">
    <property type="entry name" value="PROTEIN_KINASE_ST"/>
    <property type="match status" value="1"/>
</dbReference>
<comment type="catalytic activity">
    <reaction evidence="12">
        <text>L-seryl-[protein] + ATP = O-phospho-L-seryl-[protein] + ADP + H(+)</text>
        <dbReference type="Rhea" id="RHEA:17989"/>
        <dbReference type="Rhea" id="RHEA-COMP:9863"/>
        <dbReference type="Rhea" id="RHEA-COMP:11604"/>
        <dbReference type="ChEBI" id="CHEBI:15378"/>
        <dbReference type="ChEBI" id="CHEBI:29999"/>
        <dbReference type="ChEBI" id="CHEBI:30616"/>
        <dbReference type="ChEBI" id="CHEBI:83421"/>
        <dbReference type="ChEBI" id="CHEBI:456216"/>
        <dbReference type="EC" id="2.7.11.1"/>
    </reaction>
</comment>
<evidence type="ECO:0000256" key="1">
    <source>
        <dbReference type="ARBA" id="ARBA00008874"/>
    </source>
</evidence>
<name>A0A4U0XI86_9PEZI</name>
<dbReference type="SMART" id="SM00054">
    <property type="entry name" value="EFh"/>
    <property type="match status" value="1"/>
</dbReference>
<feature type="region of interest" description="Disordered" evidence="13">
    <location>
        <begin position="490"/>
        <end position="559"/>
    </location>
</feature>
<evidence type="ECO:0000256" key="9">
    <source>
        <dbReference type="ARBA" id="ARBA00022840"/>
    </source>
</evidence>
<feature type="domain" description="CRIB" evidence="16">
    <location>
        <begin position="671"/>
        <end position="684"/>
    </location>
</feature>
<dbReference type="Pfam" id="PF00786">
    <property type="entry name" value="PBD"/>
    <property type="match status" value="1"/>
</dbReference>
<dbReference type="Pfam" id="PF00169">
    <property type="entry name" value="PH"/>
    <property type="match status" value="1"/>
</dbReference>
<dbReference type="InterPro" id="IPR011992">
    <property type="entry name" value="EF-hand-dom_pair"/>
</dbReference>
<evidence type="ECO:0000256" key="12">
    <source>
        <dbReference type="ARBA" id="ARBA00048679"/>
    </source>
</evidence>
<dbReference type="Gene3D" id="1.10.418.10">
    <property type="entry name" value="Calponin-like domain"/>
    <property type="match status" value="1"/>
</dbReference>
<feature type="compositionally biased region" description="Polar residues" evidence="13">
    <location>
        <begin position="900"/>
        <end position="910"/>
    </location>
</feature>
<evidence type="ECO:0000259" key="15">
    <source>
        <dbReference type="PROSITE" id="PS50011"/>
    </source>
</evidence>
<evidence type="ECO:0000256" key="8">
    <source>
        <dbReference type="ARBA" id="ARBA00022777"/>
    </source>
</evidence>
<dbReference type="PANTHER" id="PTHR45832">
    <property type="entry name" value="SERINE/THREONINE-PROTEIN KINASE SAMKA-RELATED-RELATED"/>
    <property type="match status" value="1"/>
</dbReference>
<dbReference type="Gene3D" id="3.90.810.10">
    <property type="entry name" value="CRIB domain"/>
    <property type="match status" value="1"/>
</dbReference>
<dbReference type="InterPro" id="IPR001849">
    <property type="entry name" value="PH_domain"/>
</dbReference>
<dbReference type="SUPFAM" id="SSF56112">
    <property type="entry name" value="Protein kinase-like (PK-like)"/>
    <property type="match status" value="1"/>
</dbReference>
<dbReference type="Gene3D" id="1.10.510.10">
    <property type="entry name" value="Transferase(Phosphotransferase) domain 1"/>
    <property type="match status" value="1"/>
</dbReference>
<dbReference type="STRING" id="331657.A0A4U0XI86"/>
<dbReference type="FunFam" id="1.10.510.10:FF:000139">
    <property type="entry name" value="Non-specific serine/threonine protein kinase"/>
    <property type="match status" value="1"/>
</dbReference>
<dbReference type="FunFam" id="1.20.58.60:FF:000138">
    <property type="entry name" value="Alpha-actinin, sarcomeric"/>
    <property type="match status" value="1"/>
</dbReference>
<feature type="region of interest" description="Disordered" evidence="13">
    <location>
        <begin position="736"/>
        <end position="1028"/>
    </location>
</feature>
<feature type="domain" description="EF-hand" evidence="17">
    <location>
        <begin position="296"/>
        <end position="331"/>
    </location>
</feature>
<dbReference type="FunFam" id="1.10.238.10:FF:000097">
    <property type="entry name" value="Alpha-actinin, sarcomeric (F-actin cross linking protein)"/>
    <property type="match status" value="1"/>
</dbReference>
<dbReference type="SUPFAM" id="SSF46966">
    <property type="entry name" value="Spectrin repeat"/>
    <property type="match status" value="2"/>
</dbReference>
<keyword evidence="9" id="KW-0067">ATP-binding</keyword>
<keyword evidence="10" id="KW-0009">Actin-binding</keyword>
<dbReference type="Gene3D" id="2.30.29.30">
    <property type="entry name" value="Pleckstrin-homology domain (PH domain)/Phosphotyrosine-binding domain (PTB)"/>
    <property type="match status" value="1"/>
</dbReference>
<evidence type="ECO:0000256" key="11">
    <source>
        <dbReference type="ARBA" id="ARBA00047899"/>
    </source>
</evidence>
<dbReference type="SMART" id="SM01184">
    <property type="entry name" value="efhand_Ca_insen"/>
    <property type="match status" value="1"/>
</dbReference>
<evidence type="ECO:0000259" key="17">
    <source>
        <dbReference type="PROSITE" id="PS50222"/>
    </source>
</evidence>
<feature type="compositionally biased region" description="Low complexity" evidence="13">
    <location>
        <begin position="524"/>
        <end position="534"/>
    </location>
</feature>
<feature type="domain" description="PH" evidence="14">
    <location>
        <begin position="555"/>
        <end position="666"/>
    </location>
</feature>
<dbReference type="InterPro" id="IPR002048">
    <property type="entry name" value="EF_hand_dom"/>
</dbReference>
<dbReference type="CDD" id="cd06614">
    <property type="entry name" value="STKc_PAK"/>
    <property type="match status" value="1"/>
</dbReference>
<dbReference type="GO" id="GO:0019236">
    <property type="term" value="P:response to pheromone"/>
    <property type="evidence" value="ECO:0007669"/>
    <property type="project" value="UniProtKB-KW"/>
</dbReference>
<organism evidence="18 19">
    <name type="scientific">Cryomyces minteri</name>
    <dbReference type="NCBI Taxonomy" id="331657"/>
    <lineage>
        <taxon>Eukaryota</taxon>
        <taxon>Fungi</taxon>
        <taxon>Dikarya</taxon>
        <taxon>Ascomycota</taxon>
        <taxon>Pezizomycotina</taxon>
        <taxon>Dothideomycetes</taxon>
        <taxon>Dothideomycetes incertae sedis</taxon>
        <taxon>Cryomyces</taxon>
    </lineage>
</organism>
<feature type="non-terminal residue" evidence="18">
    <location>
        <position position="1"/>
    </location>
</feature>
<evidence type="ECO:0000256" key="3">
    <source>
        <dbReference type="ARBA" id="ARBA00022507"/>
    </source>
</evidence>
<keyword evidence="5" id="KW-0808">Transferase</keyword>
<evidence type="ECO:0000256" key="10">
    <source>
        <dbReference type="ARBA" id="ARBA00023203"/>
    </source>
</evidence>
<dbReference type="PROSITE" id="PS50011">
    <property type="entry name" value="PROTEIN_KINASE_DOM"/>
    <property type="match status" value="1"/>
</dbReference>
<sequence>FDIASKAIGIPDLLDVEDVCDVAKPDDRSLMTYIAYWFHAFSQMERVENAGRRVEKFVSNMSGAWEMQNSFEQHMRELLRQIERQRQCWEDAQFEGTYVDAKHQATELTLYKRSQKRKWVAEKSDLVGLLGNIKTKLSTYRLRPYEPPPDLSLEALDAAWAGLMKAERGRSQIINETIRDIKNALRRSFADKANDFALALNTLSTSVSGLEGDIEDQLRHSRRISESLEPLDQYLGIISCVDQQCEEANIEENDFTTYTYDELEYELSLVKSSVSKKLAFLENQMVARNMTNLTPIQLEEFESVFRHFDKDGKNSLQEPEFSAALASLGLIYDEAEMHGKYLATSEGRKSVSFEQFIRFMVDVTEDQNTAEQVFESFKEVADGKPYVTELDLRLSLIPDDLIEDLVKSMPEHQGPDLQEDRDQRKYDYVSFMGSFMSNPGTVNGHLDSGNSIRRDSYNELGHGGSLDSIGGMKEVLGHIRSHSSLGEMNLYTPGQFMNPGPAPRPPTDRLRLTPSSRDLPGGMSSMSLDSPASSNGSSTSLQRSQTEKGDGGAHRVVKDGPAKVKEEGGFMKGVFWSEKWLVLREYQLDFLKNNNSSKVSFSIPLRDVIHITRSENYPNSFELTRSVGSASATSPARDGPQKLIICKFEDENEMYAWIDCVYDRSPSMGGVSKPTGFQHQVHVGFDPNSGAFVGLPPEWEKLLTTSAITKDDYQRNPQAVMEVLQFYTEKLVKRAEDPQQYPSLTPTPPVDAGNHKQLGYGSSGTSIAPPRSQAPGFSRMDSYNSTRSKHSSPSNQYSPASERSPPPRTQEQLQRDARADEERRRKADDERRRQQARFQQEEQEQAAYGSDIPKTRTPLAKQELGGYSGEGREASPSSASRYNPSRPAPSTPGSSRDRQQPTGSLRQLTAQRPAPSAPSQNGTTSQAKVSPGKQGSPNNQRLPTSSKYPPGMNGPSAQPQVRSPNGANAHAQGQSQSAGSSAVKPLNVATKQPTGAPPDGVKKAAEALSSKKEETRKEARMSSMTESEVMARLREVVSKDRPLDSYNKQKKIGQGASGSVYVARIRESAPSPTARNILREQGPRAQVAIKQMDLRNQPRKELIVNEIIVMKDSKHPNIVNFLDAFLQEEQSELWVVMEFMEGGALTDVIDNNPSISEDQIATICLETCKGLQHLHSQNIIHRDIKSDNVLLDGRGNVKITDFGFCAKLTEQRSKRATMVGTPYWMAPEVVKQKEYGSKVDIWSLGIMAIEMIESEPPYLNEEPLKALYLIATNGTPRLKKPEKLSKELKAFLSVCLCVDVKSRATAEELSRHDFLKHGCSLQSLAELLRFRKQSGH</sequence>
<dbReference type="InterPro" id="IPR011009">
    <property type="entry name" value="Kinase-like_dom_sf"/>
</dbReference>
<comment type="caution">
    <text evidence="18">The sequence shown here is derived from an EMBL/GenBank/DDBJ whole genome shotgun (WGS) entry which is preliminary data.</text>
</comment>
<keyword evidence="8" id="KW-0418">Kinase</keyword>
<dbReference type="OrthoDB" id="248923at2759"/>
<dbReference type="InterPro" id="IPR036936">
    <property type="entry name" value="CRIB_dom_sf"/>
</dbReference>
<accession>A0A4U0XI86</accession>
<dbReference type="EMBL" id="NAJN01000216">
    <property type="protein sequence ID" value="TKA76852.1"/>
    <property type="molecule type" value="Genomic_DNA"/>
</dbReference>
<dbReference type="Gene3D" id="1.10.238.10">
    <property type="entry name" value="EF-hand"/>
    <property type="match status" value="2"/>
</dbReference>
<keyword evidence="6" id="KW-0677">Repeat</keyword>